<keyword evidence="5" id="KW-1185">Reference proteome</keyword>
<dbReference type="InterPro" id="IPR036864">
    <property type="entry name" value="Zn2-C6_fun-type_DNA-bd_sf"/>
</dbReference>
<dbReference type="Pfam" id="PF00172">
    <property type="entry name" value="Zn_clus"/>
    <property type="match status" value="1"/>
</dbReference>
<name>A0A7U2ETF9_PHANO</name>
<protein>
    <recommendedName>
        <fullName evidence="3">Zn(2)-C6 fungal-type domain-containing protein</fullName>
    </recommendedName>
</protein>
<evidence type="ECO:0000256" key="1">
    <source>
        <dbReference type="ARBA" id="ARBA00023242"/>
    </source>
</evidence>
<sequence length="780" mass="86332">MTADDKQARSEYATPDLACTRCRERKIRCGRERPSCSNCERDGDVQCVYQNPTKRVNHIKLLCDSFELLQGRLATMESNITRIAAASGRCTDSHNNCSASPLDPRARPDDELNDETGEDDDQSDFDDACDLHIFRNKVDMADRYHGPSSLFALCGKYRTQLLGVYKESDCDNHMHSLLHNLCEAAGALEPFPFHSDPLLGQLIPKQQAVIAVGHFLQHLDVRTDIFSEASLLANLERIYSQRPEPGDDAWAICFRAIALLVLGMELSAQAKTALFGDFARSFLPNRAALVNSSLLSTPRLINVQALILLSVAMKQFDPPGWADVIFTHACMLARTMGIHHVRLSLAEASAEEKLERAKVLRSLYVQDKSLCITSGTVSWLPTHDCKLASQLRAAVERQAPYSDRIRLSMIQDDVYKLTHATRRRKSGPSNKSQNQVKFVEQKLSDYANAVGLFDQEPPYSAHRTLIILEFLATRIIALQHGLGLDYAAQVRRDAKASCLLLLIAHGETDPESVQAFQSLMAPGAPPVKTNDTTVVNNDTIPFGSLFDSFSVPAFFVLLEDCLHAMKEPGAPPAPAELDHRALLQKVSDCYNLRTGHLQSNNYHRKVSRIFEQLLNLMKLHDKTQQNPLEATAPVVPVAEMLPLHLMSTMPPYQADLNAFSNCSMPPVQGQLSAFLPTPSPSTSMSWDNWLTMPPGPGLTTSIDGSNSGNLQGPDTDLLAEMLGTSHSQPSRWSVSGSESTSLRKRRRTHEESAEELDGEVPSPLSDFLISGQEIPFHLIS</sequence>
<dbReference type="InterPro" id="IPR001138">
    <property type="entry name" value="Zn2Cys6_DnaBD"/>
</dbReference>
<organism evidence="4 5">
    <name type="scientific">Phaeosphaeria nodorum (strain SN15 / ATCC MYA-4574 / FGSC 10173)</name>
    <name type="common">Glume blotch fungus</name>
    <name type="synonym">Parastagonospora nodorum</name>
    <dbReference type="NCBI Taxonomy" id="321614"/>
    <lineage>
        <taxon>Eukaryota</taxon>
        <taxon>Fungi</taxon>
        <taxon>Dikarya</taxon>
        <taxon>Ascomycota</taxon>
        <taxon>Pezizomycotina</taxon>
        <taxon>Dothideomycetes</taxon>
        <taxon>Pleosporomycetidae</taxon>
        <taxon>Pleosporales</taxon>
        <taxon>Pleosporineae</taxon>
        <taxon>Phaeosphaeriaceae</taxon>
        <taxon>Parastagonospora</taxon>
    </lineage>
</organism>
<keyword evidence="1" id="KW-0539">Nucleus</keyword>
<dbReference type="GO" id="GO:0008270">
    <property type="term" value="F:zinc ion binding"/>
    <property type="evidence" value="ECO:0007669"/>
    <property type="project" value="InterPro"/>
</dbReference>
<feature type="domain" description="Zn(2)-C6 fungal-type" evidence="3">
    <location>
        <begin position="18"/>
        <end position="49"/>
    </location>
</feature>
<feature type="compositionally biased region" description="Polar residues" evidence="2">
    <location>
        <begin position="724"/>
        <end position="740"/>
    </location>
</feature>
<evidence type="ECO:0000313" key="4">
    <source>
        <dbReference type="EMBL" id="QRC92664.1"/>
    </source>
</evidence>
<evidence type="ECO:0000259" key="3">
    <source>
        <dbReference type="PROSITE" id="PS50048"/>
    </source>
</evidence>
<reference evidence="5" key="1">
    <citation type="journal article" date="2021" name="BMC Genomics">
        <title>Chromosome-level genome assembly and manually-curated proteome of model necrotroph Parastagonospora nodorum Sn15 reveals a genome-wide trove of candidate effector homologs, and redundancy of virulence-related functions within an accessory chromosome.</title>
        <authorList>
            <person name="Bertazzoni S."/>
            <person name="Jones D.A.B."/>
            <person name="Phan H.T."/>
            <person name="Tan K.-C."/>
            <person name="Hane J.K."/>
        </authorList>
    </citation>
    <scope>NUCLEOTIDE SEQUENCE [LARGE SCALE GENOMIC DNA]</scope>
    <source>
        <strain evidence="5">SN15 / ATCC MYA-4574 / FGSC 10173)</strain>
    </source>
</reference>
<dbReference type="GO" id="GO:0000981">
    <property type="term" value="F:DNA-binding transcription factor activity, RNA polymerase II-specific"/>
    <property type="evidence" value="ECO:0007669"/>
    <property type="project" value="InterPro"/>
</dbReference>
<dbReference type="PROSITE" id="PS50048">
    <property type="entry name" value="ZN2_CY6_FUNGAL_2"/>
    <property type="match status" value="1"/>
</dbReference>
<dbReference type="InterPro" id="IPR050987">
    <property type="entry name" value="AtrR-like"/>
</dbReference>
<dbReference type="EMBL" id="CP069024">
    <property type="protein sequence ID" value="QRC92664.1"/>
    <property type="molecule type" value="Genomic_DNA"/>
</dbReference>
<dbReference type="PANTHER" id="PTHR46910">
    <property type="entry name" value="TRANSCRIPTION FACTOR PDR1"/>
    <property type="match status" value="1"/>
</dbReference>
<dbReference type="SUPFAM" id="SSF57701">
    <property type="entry name" value="Zn2/Cys6 DNA-binding domain"/>
    <property type="match status" value="1"/>
</dbReference>
<dbReference type="SMART" id="SM00066">
    <property type="entry name" value="GAL4"/>
    <property type="match status" value="1"/>
</dbReference>
<feature type="region of interest" description="Disordered" evidence="2">
    <location>
        <begin position="90"/>
        <end position="124"/>
    </location>
</feature>
<feature type="compositionally biased region" description="Acidic residues" evidence="2">
    <location>
        <begin position="111"/>
        <end position="124"/>
    </location>
</feature>
<evidence type="ECO:0000256" key="2">
    <source>
        <dbReference type="SAM" id="MobiDB-lite"/>
    </source>
</evidence>
<dbReference type="PANTHER" id="PTHR46910:SF25">
    <property type="entry name" value="ABC-TRANSPORTER-REGULATING TRANSCRIPTION FACTOR"/>
    <property type="match status" value="1"/>
</dbReference>
<dbReference type="CDD" id="cd00067">
    <property type="entry name" value="GAL4"/>
    <property type="match status" value="1"/>
</dbReference>
<evidence type="ECO:0000313" key="5">
    <source>
        <dbReference type="Proteomes" id="UP000663193"/>
    </source>
</evidence>
<dbReference type="PROSITE" id="PS00463">
    <property type="entry name" value="ZN2_CY6_FUNGAL_1"/>
    <property type="match status" value="1"/>
</dbReference>
<dbReference type="Proteomes" id="UP000663193">
    <property type="component" value="Chromosome 2"/>
</dbReference>
<accession>A0A7U2ETF9</accession>
<dbReference type="VEuPathDB" id="FungiDB:JI435_082840"/>
<feature type="compositionally biased region" description="Polar residues" evidence="2">
    <location>
        <begin position="698"/>
        <end position="712"/>
    </location>
</feature>
<feature type="region of interest" description="Disordered" evidence="2">
    <location>
        <begin position="693"/>
        <end position="764"/>
    </location>
</feature>
<dbReference type="CDD" id="cd12148">
    <property type="entry name" value="fungal_TF_MHR"/>
    <property type="match status" value="1"/>
</dbReference>
<dbReference type="Gene3D" id="4.10.240.10">
    <property type="entry name" value="Zn(2)-C6 fungal-type DNA-binding domain"/>
    <property type="match status" value="1"/>
</dbReference>
<proteinExistence type="predicted"/>
<gene>
    <name evidence="4" type="ORF">JI435_082840</name>
</gene>
<dbReference type="AlphaFoldDB" id="A0A7U2ETF9"/>
<dbReference type="OrthoDB" id="103819at2759"/>